<sequence>MKVLNVSEILTELELTVSKKEDEKKQILDIRNSLNKVIDLERSLSGSTGEAIKEHFTVLHVPALILFNQFLDEYINQLKEIQNILLDYESENGVVSQDFIEYDVKQGLEKLDRLTEDVIESINHDFSKVSDLVSASPLSMNLIHSSVEQARRHNHETVENLAKTDYQGSNILQPSIDQIQNISELIGNIKGWSKGGVVLSESTIKEINKYFTENDFINKLIDSATELSEQQNDSTMAGNVADWLDKMGKMNGGMDALKGTMAASILLSKRIILTRDGKGNFIVKAHPDWIKGKNGAYGSKLANTIHGILKKGSSSSISSIQNYFSKFQNAPSRMLRHLAGLNPGTNLKSYKKILEHQHPYLKFSPSQTEVYKRAVLDLKGTASQVTDMKAVKAIARKIPYAGILFSIGTNSGEFFSDQNKNKSVAEKVGRATAGIGMDVGVAGMTTGGAFIGTLICPGPGTLIGGAIGATAGIVASINFEDQIKDIGEKAGKWSEEKIGEVKETFNNTVDDVKDKVSGVGDFVSGLFN</sequence>
<gene>
    <name evidence="1" type="ORF">N5C46_14995</name>
</gene>
<name>A0ACD4C2Y3_9BACI</name>
<evidence type="ECO:0000313" key="1">
    <source>
        <dbReference type="EMBL" id="UXH42990.1"/>
    </source>
</evidence>
<proteinExistence type="predicted"/>
<dbReference type="Proteomes" id="UP001064027">
    <property type="component" value="Chromosome"/>
</dbReference>
<dbReference type="EMBL" id="CP104558">
    <property type="protein sequence ID" value="UXH42990.1"/>
    <property type="molecule type" value="Genomic_DNA"/>
</dbReference>
<keyword evidence="2" id="KW-1185">Reference proteome</keyword>
<accession>A0ACD4C2Y3</accession>
<protein>
    <submittedName>
        <fullName evidence="1">T7SS effector LXG polymorphic toxin</fullName>
    </submittedName>
</protein>
<organism evidence="1 2">
    <name type="scientific">Rossellomorea vietnamensis</name>
    <dbReference type="NCBI Taxonomy" id="218284"/>
    <lineage>
        <taxon>Bacteria</taxon>
        <taxon>Bacillati</taxon>
        <taxon>Bacillota</taxon>
        <taxon>Bacilli</taxon>
        <taxon>Bacillales</taxon>
        <taxon>Bacillaceae</taxon>
        <taxon>Rossellomorea</taxon>
    </lineage>
</organism>
<evidence type="ECO:0000313" key="2">
    <source>
        <dbReference type="Proteomes" id="UP001064027"/>
    </source>
</evidence>
<reference evidence="1" key="1">
    <citation type="submission" date="2022-09" db="EMBL/GenBank/DDBJ databases">
        <title>Complete genome sequence of Rossellomorea vietnamensis strain RL-WG62, a newly isolated PGPR with the potential for plant salinity stress alleviation.</title>
        <authorList>
            <person name="Ren L."/>
            <person name="Wang G."/>
            <person name="Hu H."/>
        </authorList>
    </citation>
    <scope>NUCLEOTIDE SEQUENCE</scope>
    <source>
        <strain evidence="1">RL-WG62</strain>
    </source>
</reference>